<dbReference type="GO" id="GO:0005524">
    <property type="term" value="F:ATP binding"/>
    <property type="evidence" value="ECO:0007669"/>
    <property type="project" value="UniProtKB-KW"/>
</dbReference>
<dbReference type="Proteomes" id="UP000627838">
    <property type="component" value="Unassembled WGS sequence"/>
</dbReference>
<dbReference type="Gene3D" id="3.40.50.300">
    <property type="entry name" value="P-loop containing nucleotide triphosphate hydrolases"/>
    <property type="match status" value="1"/>
</dbReference>
<dbReference type="PROSITE" id="PS00211">
    <property type="entry name" value="ABC_TRANSPORTER_1"/>
    <property type="match status" value="1"/>
</dbReference>
<evidence type="ECO:0000313" key="8">
    <source>
        <dbReference type="Proteomes" id="UP000627838"/>
    </source>
</evidence>
<dbReference type="SMART" id="SM00382">
    <property type="entry name" value="AAA"/>
    <property type="match status" value="1"/>
</dbReference>
<feature type="domain" description="ABC transporter" evidence="6">
    <location>
        <begin position="8"/>
        <end position="237"/>
    </location>
</feature>
<gene>
    <name evidence="7" type="ORF">H4W34_000442</name>
</gene>
<name>A0ABR9JJH1_9ACTN</name>
<keyword evidence="8" id="KW-1185">Reference proteome</keyword>
<protein>
    <submittedName>
        <fullName evidence="7">ABC-2 type transport system ATP-binding protein</fullName>
    </submittedName>
</protein>
<dbReference type="InterPro" id="IPR017871">
    <property type="entry name" value="ABC_transporter-like_CS"/>
</dbReference>
<dbReference type="SUPFAM" id="SSF52540">
    <property type="entry name" value="P-loop containing nucleoside triphosphate hydrolases"/>
    <property type="match status" value="1"/>
</dbReference>
<evidence type="ECO:0000259" key="6">
    <source>
        <dbReference type="PROSITE" id="PS50893"/>
    </source>
</evidence>
<evidence type="ECO:0000313" key="7">
    <source>
        <dbReference type="EMBL" id="MBE1530609.1"/>
    </source>
</evidence>
<reference evidence="7 8" key="1">
    <citation type="submission" date="2020-10" db="EMBL/GenBank/DDBJ databases">
        <title>Sequencing the genomes of 1000 actinobacteria strains.</title>
        <authorList>
            <person name="Klenk H.-P."/>
        </authorList>
    </citation>
    <scope>NUCLEOTIDE SEQUENCE [LARGE SCALE GENOMIC DNA]</scope>
    <source>
        <strain evidence="7 8">DSM 46744</strain>
    </source>
</reference>
<dbReference type="EMBL" id="JADBDZ010000001">
    <property type="protein sequence ID" value="MBE1530609.1"/>
    <property type="molecule type" value="Genomic_DNA"/>
</dbReference>
<comment type="subcellular location">
    <subcellularLocation>
        <location evidence="1">Cell membrane</location>
        <topology evidence="1">Peripheral membrane protein</topology>
    </subcellularLocation>
</comment>
<dbReference type="InterPro" id="IPR003439">
    <property type="entry name" value="ABC_transporter-like_ATP-bd"/>
</dbReference>
<evidence type="ECO:0000256" key="2">
    <source>
        <dbReference type="ARBA" id="ARBA00022448"/>
    </source>
</evidence>
<keyword evidence="3" id="KW-0547">Nucleotide-binding</keyword>
<organism evidence="7 8">
    <name type="scientific">Actinomadura algeriensis</name>
    <dbReference type="NCBI Taxonomy" id="1679523"/>
    <lineage>
        <taxon>Bacteria</taxon>
        <taxon>Bacillati</taxon>
        <taxon>Actinomycetota</taxon>
        <taxon>Actinomycetes</taxon>
        <taxon>Streptosporangiales</taxon>
        <taxon>Thermomonosporaceae</taxon>
        <taxon>Actinomadura</taxon>
    </lineage>
</organism>
<comment type="caution">
    <text evidence="7">The sequence shown here is derived from an EMBL/GenBank/DDBJ whole genome shotgun (WGS) entry which is preliminary data.</text>
</comment>
<dbReference type="RefSeq" id="WP_192757597.1">
    <property type="nucleotide sequence ID" value="NZ_JADBDZ010000001.1"/>
</dbReference>
<evidence type="ECO:0000256" key="3">
    <source>
        <dbReference type="ARBA" id="ARBA00022741"/>
    </source>
</evidence>
<keyword evidence="4 7" id="KW-0067">ATP-binding</keyword>
<sequence length="291" mass="31121">MRYAEALIELDGLTKGFGKHEVLKGLDLRLPPGIHALLGPNGAGKTTLVNILSTLTSADSGAARVLGLDVRRDRKHLQRLISLTGQYAAVDPRLSGTENLLMMGRLFGLTRRDAAARAADLLDRFELAGAAGKLVSTYSGGMRRKLDIAASLIAQPKLIFLDEPTTGLDTRSRQALWNEITALAAAGTSIFLTTQYLEEADVLADRILVLNGGHIVADGTASQLKEHVGGSTIQLHDEHGRVTEEIPTHGSAADLSRRLTALAAERPGVQVTVRKPTLDEVFLKLTGKKAA</sequence>
<dbReference type="PANTHER" id="PTHR42711">
    <property type="entry name" value="ABC TRANSPORTER ATP-BINDING PROTEIN"/>
    <property type="match status" value="1"/>
</dbReference>
<dbReference type="InterPro" id="IPR003593">
    <property type="entry name" value="AAA+_ATPase"/>
</dbReference>
<evidence type="ECO:0000256" key="4">
    <source>
        <dbReference type="ARBA" id="ARBA00022840"/>
    </source>
</evidence>
<keyword evidence="2" id="KW-0813">Transport</keyword>
<evidence type="ECO:0000256" key="1">
    <source>
        <dbReference type="ARBA" id="ARBA00004202"/>
    </source>
</evidence>
<dbReference type="InterPro" id="IPR027417">
    <property type="entry name" value="P-loop_NTPase"/>
</dbReference>
<proteinExistence type="predicted"/>
<accession>A0ABR9JJH1</accession>
<dbReference type="Pfam" id="PF00005">
    <property type="entry name" value="ABC_tran"/>
    <property type="match status" value="1"/>
</dbReference>
<dbReference type="PANTHER" id="PTHR42711:SF19">
    <property type="entry name" value="DOXORUBICIN RESISTANCE ATP-BINDING PROTEIN DRRA"/>
    <property type="match status" value="1"/>
</dbReference>
<evidence type="ECO:0000256" key="5">
    <source>
        <dbReference type="ARBA" id="ARBA00023251"/>
    </source>
</evidence>
<dbReference type="PROSITE" id="PS50893">
    <property type="entry name" value="ABC_TRANSPORTER_2"/>
    <property type="match status" value="1"/>
</dbReference>
<dbReference type="InterPro" id="IPR050763">
    <property type="entry name" value="ABC_transporter_ATP-binding"/>
</dbReference>
<keyword evidence="5" id="KW-0046">Antibiotic resistance</keyword>